<dbReference type="HOGENOM" id="CLU_057738_2_0_1"/>
<evidence type="ECO:0000313" key="13">
    <source>
        <dbReference type="EMBL" id="EGO59359.1"/>
    </source>
</evidence>
<evidence type="ECO:0000256" key="7">
    <source>
        <dbReference type="ARBA" id="ARBA00022771"/>
    </source>
</evidence>
<gene>
    <name evidence="13" type="ORF">NEUTE1DRAFT_39917</name>
</gene>
<keyword evidence="7 10" id="KW-0863">Zinc-finger</keyword>
<dbReference type="SMART" id="SM00647">
    <property type="entry name" value="IBR"/>
    <property type="match status" value="1"/>
</dbReference>
<comment type="catalytic activity">
    <reaction evidence="1">
        <text>[E2 ubiquitin-conjugating enzyme]-S-ubiquitinyl-L-cysteine + [acceptor protein]-L-lysine = [E2 ubiquitin-conjugating enzyme]-L-cysteine + [acceptor protein]-N(6)-ubiquitinyl-L-lysine.</text>
        <dbReference type="EC" id="2.3.2.31"/>
    </reaction>
</comment>
<proteinExistence type="predicted"/>
<evidence type="ECO:0000256" key="4">
    <source>
        <dbReference type="ARBA" id="ARBA00022679"/>
    </source>
</evidence>
<dbReference type="Pfam" id="PF01485">
    <property type="entry name" value="IBR"/>
    <property type="match status" value="1"/>
</dbReference>
<evidence type="ECO:0000313" key="14">
    <source>
        <dbReference type="Proteomes" id="UP000008065"/>
    </source>
</evidence>
<dbReference type="GeneID" id="20827716"/>
<dbReference type="InterPro" id="IPR031127">
    <property type="entry name" value="E3_UB_ligase_RBR"/>
</dbReference>
<evidence type="ECO:0000256" key="3">
    <source>
        <dbReference type="ARBA" id="ARBA00012251"/>
    </source>
</evidence>
<keyword evidence="14" id="KW-1185">Reference proteome</keyword>
<dbReference type="AlphaFoldDB" id="F8MFY3"/>
<dbReference type="Gene3D" id="1.20.120.1750">
    <property type="match status" value="1"/>
</dbReference>
<evidence type="ECO:0000256" key="6">
    <source>
        <dbReference type="ARBA" id="ARBA00022737"/>
    </source>
</evidence>
<keyword evidence="4" id="KW-0808">Transferase</keyword>
<dbReference type="OrthoDB" id="1431934at2759"/>
<dbReference type="EMBL" id="GL891303">
    <property type="protein sequence ID" value="EGO59359.1"/>
    <property type="molecule type" value="Genomic_DNA"/>
</dbReference>
<evidence type="ECO:0000256" key="10">
    <source>
        <dbReference type="PROSITE-ProRule" id="PRU00175"/>
    </source>
</evidence>
<evidence type="ECO:0000256" key="8">
    <source>
        <dbReference type="ARBA" id="ARBA00022786"/>
    </source>
</evidence>
<protein>
    <recommendedName>
        <fullName evidence="3">RBR-type E3 ubiquitin transferase</fullName>
        <ecNumber evidence="3">2.3.2.31</ecNumber>
    </recommendedName>
</protein>
<dbReference type="PANTHER" id="PTHR11685">
    <property type="entry name" value="RBR FAMILY RING FINGER AND IBR DOMAIN-CONTAINING"/>
    <property type="match status" value="1"/>
</dbReference>
<evidence type="ECO:0000259" key="12">
    <source>
        <dbReference type="PROSITE" id="PS51873"/>
    </source>
</evidence>
<keyword evidence="9" id="KW-0862">Zinc</keyword>
<dbReference type="Gene3D" id="3.30.40.10">
    <property type="entry name" value="Zinc/RING finger domain, C3HC4 (zinc finger)"/>
    <property type="match status" value="1"/>
</dbReference>
<name>F8MFY3_NEUT8</name>
<dbReference type="Proteomes" id="UP000008065">
    <property type="component" value="Unassembled WGS sequence"/>
</dbReference>
<dbReference type="PROSITE" id="PS51873">
    <property type="entry name" value="TRIAD"/>
    <property type="match status" value="1"/>
</dbReference>
<evidence type="ECO:0000256" key="9">
    <source>
        <dbReference type="ARBA" id="ARBA00022833"/>
    </source>
</evidence>
<evidence type="ECO:0000256" key="1">
    <source>
        <dbReference type="ARBA" id="ARBA00001798"/>
    </source>
</evidence>
<dbReference type="InterPro" id="IPR013083">
    <property type="entry name" value="Znf_RING/FYVE/PHD"/>
</dbReference>
<dbReference type="GO" id="GO:0008270">
    <property type="term" value="F:zinc ion binding"/>
    <property type="evidence" value="ECO:0007669"/>
    <property type="project" value="UniProtKB-KW"/>
</dbReference>
<sequence>MATLTVETRSQPEKLVSNKTEAVQIETVQIECVVCTETKDFLHFPLSKLSTDCQHAMRVCVECVRLSITADLKNKHWQDINCPECNNRLDADVVLRYASPETRAKYEDFLTKHMLESQEGFRWCTEPSCGSGHIHEGGYSQPIMKCPNGHLSCYVHKVPWHKGMTCDEFDIVKKNPDSPAYKQHLRQQEENKQSEKIIALTSKPCPSCGRNIEKNGGCAHMIYTFHLCPQLNMYRKDKLLFFVPRSL</sequence>
<evidence type="ECO:0000256" key="2">
    <source>
        <dbReference type="ARBA" id="ARBA00004906"/>
    </source>
</evidence>
<feature type="domain" description="RING-type" evidence="11">
    <location>
        <begin position="32"/>
        <end position="86"/>
    </location>
</feature>
<evidence type="ECO:0000259" key="11">
    <source>
        <dbReference type="PROSITE" id="PS50089"/>
    </source>
</evidence>
<dbReference type="SUPFAM" id="SSF57850">
    <property type="entry name" value="RING/U-box"/>
    <property type="match status" value="3"/>
</dbReference>
<dbReference type="KEGG" id="nte:NEUTE1DRAFT39917"/>
<keyword evidence="8" id="KW-0833">Ubl conjugation pathway</keyword>
<keyword evidence="5" id="KW-0479">Metal-binding</keyword>
<feature type="domain" description="RING-type" evidence="12">
    <location>
        <begin position="28"/>
        <end position="247"/>
    </location>
</feature>
<comment type="pathway">
    <text evidence="2">Protein modification; protein ubiquitination.</text>
</comment>
<keyword evidence="6" id="KW-0677">Repeat</keyword>
<evidence type="ECO:0000256" key="5">
    <source>
        <dbReference type="ARBA" id="ARBA00022723"/>
    </source>
</evidence>
<dbReference type="VEuPathDB" id="FungiDB:NEUTE1DRAFT_39917"/>
<organism evidence="13 14">
    <name type="scientific">Neurospora tetrasperma (strain FGSC 2508 / ATCC MYA-4615 / P0657)</name>
    <dbReference type="NCBI Taxonomy" id="510951"/>
    <lineage>
        <taxon>Eukaryota</taxon>
        <taxon>Fungi</taxon>
        <taxon>Dikarya</taxon>
        <taxon>Ascomycota</taxon>
        <taxon>Pezizomycotina</taxon>
        <taxon>Sordariomycetes</taxon>
        <taxon>Sordariomycetidae</taxon>
        <taxon>Sordariales</taxon>
        <taxon>Sordariaceae</taxon>
        <taxon>Neurospora</taxon>
    </lineage>
</organism>
<dbReference type="GO" id="GO:0016567">
    <property type="term" value="P:protein ubiquitination"/>
    <property type="evidence" value="ECO:0007669"/>
    <property type="project" value="InterPro"/>
</dbReference>
<reference evidence="14" key="1">
    <citation type="journal article" date="2011" name="Genetics">
        <title>Massive changes in genome architecture accompany the transition to self-fertility in the filamentous fungus Neurospora tetrasperma.</title>
        <authorList>
            <person name="Ellison C.E."/>
            <person name="Stajich J.E."/>
            <person name="Jacobson D.J."/>
            <person name="Natvig D.O."/>
            <person name="Lapidus A."/>
            <person name="Foster B."/>
            <person name="Aerts A."/>
            <person name="Riley R."/>
            <person name="Lindquist E.A."/>
            <person name="Grigoriev I.V."/>
            <person name="Taylor J.W."/>
        </authorList>
    </citation>
    <scope>NUCLEOTIDE SEQUENCE [LARGE SCALE GENOMIC DNA]</scope>
    <source>
        <strain evidence="14">FGSC 2508 / P0657</strain>
    </source>
</reference>
<dbReference type="InterPro" id="IPR002867">
    <property type="entry name" value="IBR_dom"/>
</dbReference>
<dbReference type="InterPro" id="IPR054694">
    <property type="entry name" value="Parkin-like_IBR"/>
</dbReference>
<dbReference type="EC" id="2.3.2.31" evidence="3"/>
<dbReference type="InterPro" id="IPR044066">
    <property type="entry name" value="TRIAD_supradom"/>
</dbReference>
<dbReference type="Pfam" id="PF22605">
    <property type="entry name" value="IBR_2"/>
    <property type="match status" value="1"/>
</dbReference>
<accession>F8MFY3</accession>
<dbReference type="GO" id="GO:0061630">
    <property type="term" value="F:ubiquitin protein ligase activity"/>
    <property type="evidence" value="ECO:0007669"/>
    <property type="project" value="UniProtKB-EC"/>
</dbReference>
<dbReference type="PROSITE" id="PS50089">
    <property type="entry name" value="ZF_RING_2"/>
    <property type="match status" value="1"/>
</dbReference>
<dbReference type="InterPro" id="IPR001841">
    <property type="entry name" value="Znf_RING"/>
</dbReference>
<dbReference type="RefSeq" id="XP_009848821.1">
    <property type="nucleotide sequence ID" value="XM_009850519.1"/>
</dbReference>